<gene>
    <name evidence="2" type="ORF">F4561_000048</name>
</gene>
<accession>A0A7W7RCS6</accession>
<keyword evidence="1" id="KW-0732">Signal</keyword>
<dbReference type="AlphaFoldDB" id="A0A7W7RCS6"/>
<name>A0A7W7RCS6_9ACTN</name>
<keyword evidence="3" id="KW-1185">Reference proteome</keyword>
<evidence type="ECO:0000313" key="3">
    <source>
        <dbReference type="Proteomes" id="UP000523007"/>
    </source>
</evidence>
<dbReference type="Proteomes" id="UP000523007">
    <property type="component" value="Unassembled WGS sequence"/>
</dbReference>
<organism evidence="2 3">
    <name type="scientific">Lipingzhangella halophila</name>
    <dbReference type="NCBI Taxonomy" id="1783352"/>
    <lineage>
        <taxon>Bacteria</taxon>
        <taxon>Bacillati</taxon>
        <taxon>Actinomycetota</taxon>
        <taxon>Actinomycetes</taxon>
        <taxon>Streptosporangiales</taxon>
        <taxon>Nocardiopsidaceae</taxon>
        <taxon>Lipingzhangella</taxon>
    </lineage>
</organism>
<dbReference type="PROSITE" id="PS51257">
    <property type="entry name" value="PROKAR_LIPOPROTEIN"/>
    <property type="match status" value="1"/>
</dbReference>
<reference evidence="2 3" key="1">
    <citation type="submission" date="2020-08" db="EMBL/GenBank/DDBJ databases">
        <title>Sequencing the genomes of 1000 actinobacteria strains.</title>
        <authorList>
            <person name="Klenk H.-P."/>
        </authorList>
    </citation>
    <scope>NUCLEOTIDE SEQUENCE [LARGE SCALE GENOMIC DNA]</scope>
    <source>
        <strain evidence="2 3">DSM 102030</strain>
    </source>
</reference>
<proteinExistence type="predicted"/>
<feature type="signal peptide" evidence="1">
    <location>
        <begin position="1"/>
        <end position="29"/>
    </location>
</feature>
<sequence length="235" mass="24609">MRATITPTPSGLGVAVLAAAGLLAAQACGAGGSDPGEGNGNGQATEDKNDEAGLQEIEFGALTFRVPEEWEPHDMEYSQMPMGGGEEAHDEWLLVQTNPEEECDLDAGITPGEDYGCAHVMLLGPGSIAVGHGLGELSEDNPFALGTNPGPCAEGIETGLEEPANPAEPSVAEDAEIGDETVPYREWALACTADPQTPELDYHLQRTWYLPDALIVDNWSTDGLAEYVAGSELAT</sequence>
<evidence type="ECO:0000313" key="2">
    <source>
        <dbReference type="EMBL" id="MBB4929228.1"/>
    </source>
</evidence>
<dbReference type="RefSeq" id="WP_184573534.1">
    <property type="nucleotide sequence ID" value="NZ_JACHJT010000001.1"/>
</dbReference>
<comment type="caution">
    <text evidence="2">The sequence shown here is derived from an EMBL/GenBank/DDBJ whole genome shotgun (WGS) entry which is preliminary data.</text>
</comment>
<dbReference type="EMBL" id="JACHJT010000001">
    <property type="protein sequence ID" value="MBB4929228.1"/>
    <property type="molecule type" value="Genomic_DNA"/>
</dbReference>
<feature type="chain" id="PRO_5039400621" evidence="1">
    <location>
        <begin position="30"/>
        <end position="235"/>
    </location>
</feature>
<protein>
    <submittedName>
        <fullName evidence="2">Uncharacterized protein</fullName>
    </submittedName>
</protein>
<evidence type="ECO:0000256" key="1">
    <source>
        <dbReference type="SAM" id="SignalP"/>
    </source>
</evidence>